<dbReference type="PROSITE" id="PS01159">
    <property type="entry name" value="WW_DOMAIN_1"/>
    <property type="match status" value="2"/>
</dbReference>
<comment type="caution">
    <text evidence="3">The sequence shown here is derived from an EMBL/GenBank/DDBJ whole genome shotgun (WGS) entry which is preliminary data.</text>
</comment>
<feature type="compositionally biased region" description="Polar residues" evidence="1">
    <location>
        <begin position="14"/>
        <end position="23"/>
    </location>
</feature>
<dbReference type="CDD" id="cd00201">
    <property type="entry name" value="WW"/>
    <property type="match status" value="2"/>
</dbReference>
<feature type="domain" description="WW" evidence="2">
    <location>
        <begin position="1"/>
        <end position="29"/>
    </location>
</feature>
<dbReference type="EMBL" id="SWFT01000027">
    <property type="protein sequence ID" value="KAA8907205.1"/>
    <property type="molecule type" value="Genomic_DNA"/>
</dbReference>
<dbReference type="Pfam" id="PF00397">
    <property type="entry name" value="WW"/>
    <property type="match status" value="2"/>
</dbReference>
<dbReference type="SUPFAM" id="SSF81698">
    <property type="entry name" value="FF domain"/>
    <property type="match status" value="2"/>
</dbReference>
<proteinExistence type="predicted"/>
<keyword evidence="4" id="KW-1185">Reference proteome</keyword>
<dbReference type="PROSITE" id="PS50020">
    <property type="entry name" value="WW_DOMAIN_2"/>
    <property type="match status" value="2"/>
</dbReference>
<dbReference type="VEuPathDB" id="FungiDB:DIURU_000889"/>
<dbReference type="InterPro" id="IPR036020">
    <property type="entry name" value="WW_dom_sf"/>
</dbReference>
<feature type="domain" description="WW" evidence="2">
    <location>
        <begin position="47"/>
        <end position="74"/>
    </location>
</feature>
<dbReference type="PANTHER" id="PTHR11864">
    <property type="entry name" value="PRE-MRNA-PROCESSING PROTEIN PRP40"/>
    <property type="match status" value="1"/>
</dbReference>
<evidence type="ECO:0000256" key="1">
    <source>
        <dbReference type="SAM" id="MobiDB-lite"/>
    </source>
</evidence>
<dbReference type="OrthoDB" id="187617at2759"/>
<dbReference type="PANTHER" id="PTHR11864:SF0">
    <property type="entry name" value="PRP40 PRE-MRNA PROCESSING FACTOR 40 HOMOLOG A (YEAST)"/>
    <property type="match status" value="1"/>
</dbReference>
<dbReference type="InterPro" id="IPR002713">
    <property type="entry name" value="FF_domain"/>
</dbReference>
<dbReference type="Pfam" id="PF01846">
    <property type="entry name" value="FF"/>
    <property type="match status" value="1"/>
</dbReference>
<accession>A0A642UXG4</accession>
<dbReference type="SMART" id="SM00441">
    <property type="entry name" value="FF"/>
    <property type="match status" value="2"/>
</dbReference>
<dbReference type="GO" id="GO:0005685">
    <property type="term" value="C:U1 snRNP"/>
    <property type="evidence" value="ECO:0007669"/>
    <property type="project" value="TreeGrafter"/>
</dbReference>
<gene>
    <name evidence="3" type="ORF">DIURU_000889</name>
</gene>
<dbReference type="SMART" id="SM00456">
    <property type="entry name" value="WW"/>
    <property type="match status" value="2"/>
</dbReference>
<dbReference type="GO" id="GO:0003723">
    <property type="term" value="F:RNA binding"/>
    <property type="evidence" value="ECO:0007669"/>
    <property type="project" value="TreeGrafter"/>
</dbReference>
<evidence type="ECO:0000259" key="2">
    <source>
        <dbReference type="PROSITE" id="PS50020"/>
    </source>
</evidence>
<dbReference type="InterPro" id="IPR001202">
    <property type="entry name" value="WW_dom"/>
</dbReference>
<evidence type="ECO:0000313" key="3">
    <source>
        <dbReference type="EMBL" id="KAA8907205.1"/>
    </source>
</evidence>
<dbReference type="GO" id="GO:0071004">
    <property type="term" value="C:U2-type prespliceosome"/>
    <property type="evidence" value="ECO:0007669"/>
    <property type="project" value="TreeGrafter"/>
</dbReference>
<dbReference type="GO" id="GO:0045292">
    <property type="term" value="P:mRNA cis splicing, via spliceosome"/>
    <property type="evidence" value="ECO:0007669"/>
    <property type="project" value="InterPro"/>
</dbReference>
<dbReference type="RefSeq" id="XP_034014556.1">
    <property type="nucleotide sequence ID" value="XM_034159186.1"/>
</dbReference>
<dbReference type="Proteomes" id="UP000449547">
    <property type="component" value="Unassembled WGS sequence"/>
</dbReference>
<dbReference type="GeneID" id="54779542"/>
<sequence length="520" mass="59752">MWEALQDDEGRTYYYNQDTQETSWELPEGAELKQEDSAEPIRRIGEWSVYTTDDGREYYYNETTGETTWDNPETTPENEAESELDAELKKQPIEELPQVKSEDAEATFKKLLSDNNIDATVSFQKTMTMLISKPEYWAVSDSLRRKQIYDEYLAELAEKQVSSRSEAVANFKQNFHDVLDKYVASENLDHNTRWSTIKRQLESDDNPLYKHAVVPEDQVVGIFYEYRDNLKKAHEEQEQAQKKQALSELETYLVDVNPELTQTSADWEQLWQALQNDPRYQANRHFDVLAPADVLELYSTKILPVIVSNLQKKVDAQRKVNQRRDRKARDAVKQVLAGLDIKATSKFSEVWPKLANDPAVRDLAGRNGSSVPELFWDIVDEKAQTLRVAVDMVSEVLATQGHGYLKGLSSADDLEKALKSSDDTRVSQLDIEMALLWEQLVAKRDSVYAQEETKLATSMAKEGKALDDNDPLVKELVEKFFGNDSERFKQAIQRIGASLAKRKRPAEDDDKKKKRVVLNY</sequence>
<name>A0A642UXG4_DIURU</name>
<dbReference type="Gene3D" id="1.10.10.440">
    <property type="entry name" value="FF domain"/>
    <property type="match status" value="2"/>
</dbReference>
<organism evidence="3 4">
    <name type="scientific">Diutina rugosa</name>
    <name type="common">Yeast</name>
    <name type="synonym">Candida rugosa</name>
    <dbReference type="NCBI Taxonomy" id="5481"/>
    <lineage>
        <taxon>Eukaryota</taxon>
        <taxon>Fungi</taxon>
        <taxon>Dikarya</taxon>
        <taxon>Ascomycota</taxon>
        <taxon>Saccharomycotina</taxon>
        <taxon>Pichiomycetes</taxon>
        <taxon>Debaryomycetaceae</taxon>
        <taxon>Diutina</taxon>
    </lineage>
</organism>
<protein>
    <recommendedName>
        <fullName evidence="2">WW domain-containing protein</fullName>
    </recommendedName>
</protein>
<feature type="region of interest" description="Disordered" evidence="1">
    <location>
        <begin position="1"/>
        <end position="38"/>
    </location>
</feature>
<dbReference type="Gene3D" id="2.20.70.10">
    <property type="match status" value="2"/>
</dbReference>
<dbReference type="OMA" id="NEPIYKH"/>
<dbReference type="AlphaFoldDB" id="A0A642UXG4"/>
<dbReference type="InterPro" id="IPR036517">
    <property type="entry name" value="FF_domain_sf"/>
</dbReference>
<dbReference type="SUPFAM" id="SSF51045">
    <property type="entry name" value="WW domain"/>
    <property type="match status" value="2"/>
</dbReference>
<evidence type="ECO:0000313" key="4">
    <source>
        <dbReference type="Proteomes" id="UP000449547"/>
    </source>
</evidence>
<reference evidence="3 4" key="1">
    <citation type="submission" date="2019-07" db="EMBL/GenBank/DDBJ databases">
        <title>Genome assembly of two rare yeast pathogens: Diutina rugosa and Trichomonascus ciferrii.</title>
        <authorList>
            <person name="Mixao V."/>
            <person name="Saus E."/>
            <person name="Hansen A."/>
            <person name="Lass-Flor C."/>
            <person name="Gabaldon T."/>
        </authorList>
    </citation>
    <scope>NUCLEOTIDE SEQUENCE [LARGE SCALE GENOMIC DNA]</scope>
    <source>
        <strain evidence="3 4">CBS 613</strain>
    </source>
</reference>
<feature type="region of interest" description="Disordered" evidence="1">
    <location>
        <begin position="499"/>
        <end position="520"/>
    </location>
</feature>
<dbReference type="InterPro" id="IPR039726">
    <property type="entry name" value="Prp40-like"/>
</dbReference>